<keyword evidence="4 10" id="KW-0863">Zinc-finger</keyword>
<dbReference type="SUPFAM" id="SSF57667">
    <property type="entry name" value="beta-beta-alpha zinc fingers"/>
    <property type="match status" value="2"/>
</dbReference>
<dbReference type="PANTHER" id="PTHR16515">
    <property type="entry name" value="PR DOMAIN ZINC FINGER PROTEIN"/>
    <property type="match status" value="1"/>
</dbReference>
<dbReference type="GO" id="GO:0003700">
    <property type="term" value="F:DNA-binding transcription factor activity"/>
    <property type="evidence" value="ECO:0007669"/>
    <property type="project" value="TreeGrafter"/>
</dbReference>
<keyword evidence="8" id="KW-0804">Transcription</keyword>
<proteinExistence type="predicted"/>
<reference evidence="13 14" key="1">
    <citation type="submission" date="2020-11" db="EMBL/GenBank/DDBJ databases">
        <title>Kefir isolates.</title>
        <authorList>
            <person name="Marcisauskas S."/>
            <person name="Kim Y."/>
            <person name="Blasche S."/>
        </authorList>
    </citation>
    <scope>NUCLEOTIDE SEQUENCE [LARGE SCALE GENOMIC DNA]</scope>
    <source>
        <strain evidence="13 14">OG2</strain>
    </source>
</reference>
<feature type="domain" description="C2H2-type" evidence="12">
    <location>
        <begin position="652"/>
        <end position="679"/>
    </location>
</feature>
<evidence type="ECO:0000256" key="6">
    <source>
        <dbReference type="ARBA" id="ARBA00023015"/>
    </source>
</evidence>
<gene>
    <name evidence="13" type="ORF">C6P45_000787</name>
</gene>
<keyword evidence="5" id="KW-0862">Zinc</keyword>
<feature type="domain" description="C2H2-type" evidence="12">
    <location>
        <begin position="624"/>
        <end position="651"/>
    </location>
</feature>
<sequence length="896" mass="99455">MTDPSSVDILGPASKPISNNKDARVASNKLINSNDDNINTDVQHNNNNNNNIINGQSNLNNGNNNSFINNFIMTGNMNSNSGTNLNAMANRRDSSVIYPPTQRSNQRNDPINAMFNNFNLPRFSTDASITPFLNISDANNTNQPQINTTNNNNNNNADHFPHLPDTTKRRSQDLSQIARGYSIVNNNMWTPPTNQHNIPHIANPLQTKVATNHVDPLDVNSAPKFKLLSFSAGKGNNANNAERNRNESLSVPPANRGSTAFVMDNADMDLTQAGGTKRGSLSVNMKPPTILPASNSSGVPTLPPKFQGQNFNRTSSGNGPGNLGNMSNLNPNLGLDNFFNSSNSRKNSLKIGGEDFDFDNRRRNSSIKLLIDPTNQPVNSSLTNPIIQQGTQNGKDIQKTGFPAEPTSLPSSLSRFSSMMNFMGNEQTTQNGLPNGQDGMGTNQNMLVQVPQQNGNYQPNLGTTPPLDDSLLNGKNKKKKPQSKARKTTKKRKQKAVDESNSNGLQNTETKKPRKKVKDKKNDRKSSFEDVLKKITRDHGIDKNAAEQTLLQEGEKKARDLLGVTKIDELMLMIDARKKGVTEKVETTEDGKLVLGLHSDILPPTNEIVGGVEKPVGSRGVKQHECKICHRFFTQLTHLEVHIRSHIGYKPFECQYCKKRFTQGGNLRTHLRLHTGEKPYECEVCSKRFSRKGNLAAHVLTHQKLRPYVCRLDNCYKTFTQLGNMKAHQNRFHLDALSKLTERLAKLDPNEIIAPEERDMLEYFASLYKNSNKGIRGRGRDNSRVGSPVKDKETTIIDDKSLSNRISPEYRLYQTNSTGQQSNPQQSVNSTIGATDNNINGAINIDFSTQVNPVSDPHQQNMGAPPLDSHYLPNDQQNAQLLDENGVDFKFVSYKK</sequence>
<comment type="subcellular location">
    <subcellularLocation>
        <location evidence="1">Nucleus</location>
    </subcellularLocation>
</comment>
<feature type="compositionally biased region" description="Polar residues" evidence="11">
    <location>
        <begin position="307"/>
        <end position="317"/>
    </location>
</feature>
<feature type="region of interest" description="Disordered" evidence="11">
    <location>
        <begin position="234"/>
        <end position="329"/>
    </location>
</feature>
<evidence type="ECO:0000256" key="5">
    <source>
        <dbReference type="ARBA" id="ARBA00022833"/>
    </source>
</evidence>
<feature type="region of interest" description="Disordered" evidence="11">
    <location>
        <begin position="392"/>
        <end position="415"/>
    </location>
</feature>
<feature type="region of interest" description="Disordered" evidence="11">
    <location>
        <begin position="453"/>
        <end position="529"/>
    </location>
</feature>
<feature type="compositionally biased region" description="Basic residues" evidence="11">
    <location>
        <begin position="475"/>
        <end position="494"/>
    </location>
</feature>
<keyword evidence="7" id="KW-0238">DNA-binding</keyword>
<dbReference type="FunFam" id="3.30.160.60:FF:000130">
    <property type="entry name" value="Spalt-like transcription factor 4"/>
    <property type="match status" value="1"/>
</dbReference>
<feature type="domain" description="C2H2-type" evidence="12">
    <location>
        <begin position="680"/>
        <end position="707"/>
    </location>
</feature>
<keyword evidence="2" id="KW-0479">Metal-binding</keyword>
<feature type="region of interest" description="Disordered" evidence="11">
    <location>
        <begin position="148"/>
        <end position="168"/>
    </location>
</feature>
<keyword evidence="14" id="KW-1185">Reference proteome</keyword>
<dbReference type="Proteomes" id="UP000750334">
    <property type="component" value="Unassembled WGS sequence"/>
</dbReference>
<feature type="compositionally biased region" description="Basic and acidic residues" evidence="11">
    <location>
        <begin position="520"/>
        <end position="529"/>
    </location>
</feature>
<name>A0A9P6WDR5_MAUEX</name>
<dbReference type="Gene3D" id="3.30.160.60">
    <property type="entry name" value="Classic Zinc Finger"/>
    <property type="match status" value="4"/>
</dbReference>
<dbReference type="FunFam" id="3.30.160.60:FF:001485">
    <property type="entry name" value="Krueppel-related zinc finger protein"/>
    <property type="match status" value="1"/>
</dbReference>
<feature type="compositionally biased region" description="Basic and acidic residues" evidence="11">
    <location>
        <begin position="778"/>
        <end position="801"/>
    </location>
</feature>
<dbReference type="InterPro" id="IPR050331">
    <property type="entry name" value="Zinc_finger"/>
</dbReference>
<dbReference type="GO" id="GO:0005634">
    <property type="term" value="C:nucleus"/>
    <property type="evidence" value="ECO:0007669"/>
    <property type="project" value="UniProtKB-SubCell"/>
</dbReference>
<comment type="caution">
    <text evidence="13">The sequence shown here is derived from an EMBL/GenBank/DDBJ whole genome shotgun (WGS) entry which is preliminary data.</text>
</comment>
<evidence type="ECO:0000256" key="1">
    <source>
        <dbReference type="ARBA" id="ARBA00004123"/>
    </source>
</evidence>
<evidence type="ECO:0000256" key="10">
    <source>
        <dbReference type="PROSITE-ProRule" id="PRU00042"/>
    </source>
</evidence>
<evidence type="ECO:0000313" key="14">
    <source>
        <dbReference type="Proteomes" id="UP000750334"/>
    </source>
</evidence>
<feature type="region of interest" description="Disordered" evidence="11">
    <location>
        <begin position="774"/>
        <end position="801"/>
    </location>
</feature>
<keyword evidence="9" id="KW-0539">Nucleus</keyword>
<keyword evidence="3" id="KW-0677">Repeat</keyword>
<feature type="domain" description="C2H2-type" evidence="12">
    <location>
        <begin position="708"/>
        <end position="733"/>
    </location>
</feature>
<feature type="compositionally biased region" description="Polar residues" evidence="11">
    <location>
        <begin position="453"/>
        <end position="463"/>
    </location>
</feature>
<evidence type="ECO:0000256" key="2">
    <source>
        <dbReference type="ARBA" id="ARBA00022723"/>
    </source>
</evidence>
<dbReference type="GO" id="GO:0006357">
    <property type="term" value="P:regulation of transcription by RNA polymerase II"/>
    <property type="evidence" value="ECO:0007669"/>
    <property type="project" value="TreeGrafter"/>
</dbReference>
<keyword evidence="6" id="KW-0805">Transcription regulation</keyword>
<dbReference type="PANTHER" id="PTHR16515:SF68">
    <property type="entry name" value="PR DOMAIN ZINC FINGER PROTEIN 1"/>
    <property type="match status" value="1"/>
</dbReference>
<evidence type="ECO:0000256" key="8">
    <source>
        <dbReference type="ARBA" id="ARBA00023163"/>
    </source>
</evidence>
<dbReference type="GO" id="GO:0045165">
    <property type="term" value="P:cell fate commitment"/>
    <property type="evidence" value="ECO:0007669"/>
    <property type="project" value="TreeGrafter"/>
</dbReference>
<evidence type="ECO:0000256" key="4">
    <source>
        <dbReference type="ARBA" id="ARBA00022771"/>
    </source>
</evidence>
<evidence type="ECO:0000259" key="12">
    <source>
        <dbReference type="PROSITE" id="PS50157"/>
    </source>
</evidence>
<evidence type="ECO:0000256" key="11">
    <source>
        <dbReference type="SAM" id="MobiDB-lite"/>
    </source>
</evidence>
<dbReference type="SMART" id="SM00355">
    <property type="entry name" value="ZnF_C2H2"/>
    <property type="match status" value="4"/>
</dbReference>
<dbReference type="PROSITE" id="PS00028">
    <property type="entry name" value="ZINC_FINGER_C2H2_1"/>
    <property type="match status" value="4"/>
</dbReference>
<feature type="compositionally biased region" description="Basic and acidic residues" evidence="11">
    <location>
        <begin position="159"/>
        <end position="168"/>
    </location>
</feature>
<dbReference type="GO" id="GO:0005737">
    <property type="term" value="C:cytoplasm"/>
    <property type="evidence" value="ECO:0007669"/>
    <property type="project" value="TreeGrafter"/>
</dbReference>
<dbReference type="EMBL" id="PUHR01000013">
    <property type="protein sequence ID" value="KAG0671333.1"/>
    <property type="molecule type" value="Genomic_DNA"/>
</dbReference>
<dbReference type="FunFam" id="3.30.160.60:FF:002157">
    <property type="entry name" value="Transcription factor"/>
    <property type="match status" value="1"/>
</dbReference>
<dbReference type="GO" id="GO:0008270">
    <property type="term" value="F:zinc ion binding"/>
    <property type="evidence" value="ECO:0007669"/>
    <property type="project" value="UniProtKB-KW"/>
</dbReference>
<dbReference type="InterPro" id="IPR013087">
    <property type="entry name" value="Znf_C2H2_type"/>
</dbReference>
<dbReference type="OrthoDB" id="427030at2759"/>
<evidence type="ECO:0000256" key="7">
    <source>
        <dbReference type="ARBA" id="ARBA00023125"/>
    </source>
</evidence>
<dbReference type="PROSITE" id="PS50157">
    <property type="entry name" value="ZINC_FINGER_C2H2_2"/>
    <property type="match status" value="4"/>
</dbReference>
<organism evidence="13 14">
    <name type="scientific">Maudiozyma exigua</name>
    <name type="common">Yeast</name>
    <name type="synonym">Kazachstania exigua</name>
    <dbReference type="NCBI Taxonomy" id="34358"/>
    <lineage>
        <taxon>Eukaryota</taxon>
        <taxon>Fungi</taxon>
        <taxon>Dikarya</taxon>
        <taxon>Ascomycota</taxon>
        <taxon>Saccharomycotina</taxon>
        <taxon>Saccharomycetes</taxon>
        <taxon>Saccharomycetales</taxon>
        <taxon>Saccharomycetaceae</taxon>
        <taxon>Maudiozyma</taxon>
    </lineage>
</organism>
<dbReference type="AlphaFoldDB" id="A0A9P6WDR5"/>
<dbReference type="InterPro" id="IPR036236">
    <property type="entry name" value="Znf_C2H2_sf"/>
</dbReference>
<evidence type="ECO:0000256" key="3">
    <source>
        <dbReference type="ARBA" id="ARBA00022737"/>
    </source>
</evidence>
<evidence type="ECO:0000313" key="13">
    <source>
        <dbReference type="EMBL" id="KAG0671333.1"/>
    </source>
</evidence>
<feature type="compositionally biased region" description="Polar residues" evidence="11">
    <location>
        <begin position="499"/>
        <end position="508"/>
    </location>
</feature>
<evidence type="ECO:0000256" key="9">
    <source>
        <dbReference type="ARBA" id="ARBA00023242"/>
    </source>
</evidence>
<dbReference type="Pfam" id="PF00096">
    <property type="entry name" value="zf-C2H2"/>
    <property type="match status" value="3"/>
</dbReference>
<dbReference type="GO" id="GO:0000978">
    <property type="term" value="F:RNA polymerase II cis-regulatory region sequence-specific DNA binding"/>
    <property type="evidence" value="ECO:0007669"/>
    <property type="project" value="TreeGrafter"/>
</dbReference>
<protein>
    <recommendedName>
        <fullName evidence="12">C2H2-type domain-containing protein</fullName>
    </recommendedName>
</protein>
<feature type="region of interest" description="Disordered" evidence="11">
    <location>
        <begin position="1"/>
        <end position="20"/>
    </location>
</feature>
<accession>A0A9P6WDR5</accession>